<dbReference type="EC" id="2.5.1.18" evidence="4"/>
<name>A0A0A1DMF9_NOCSI</name>
<keyword evidence="5" id="KW-1185">Reference proteome</keyword>
<protein>
    <submittedName>
        <fullName evidence="4">Putative glutathione S-transferase-related transmembrane protein</fullName>
        <ecNumber evidence="4">2.5.1.18</ecNumber>
    </submittedName>
</protein>
<dbReference type="KEGG" id="psim:KR76_15520"/>
<evidence type="ECO:0000259" key="3">
    <source>
        <dbReference type="Pfam" id="PF08327"/>
    </source>
</evidence>
<dbReference type="Pfam" id="PF08327">
    <property type="entry name" value="AHSA1"/>
    <property type="match status" value="1"/>
</dbReference>
<dbReference type="Proteomes" id="UP000030300">
    <property type="component" value="Chromosome"/>
</dbReference>
<dbReference type="SUPFAM" id="SSF55961">
    <property type="entry name" value="Bet v1-like"/>
    <property type="match status" value="1"/>
</dbReference>
<organism evidence="4 5">
    <name type="scientific">Nocardioides simplex</name>
    <name type="common">Arthrobacter simplex</name>
    <dbReference type="NCBI Taxonomy" id="2045"/>
    <lineage>
        <taxon>Bacteria</taxon>
        <taxon>Bacillati</taxon>
        <taxon>Actinomycetota</taxon>
        <taxon>Actinomycetes</taxon>
        <taxon>Propionibacteriales</taxon>
        <taxon>Nocardioidaceae</taxon>
        <taxon>Pimelobacter</taxon>
    </lineage>
</organism>
<keyword evidence="4" id="KW-0812">Transmembrane</keyword>
<dbReference type="STRING" id="2045.KR76_15520"/>
<dbReference type="InterPro" id="IPR023393">
    <property type="entry name" value="START-like_dom_sf"/>
</dbReference>
<dbReference type="CDD" id="cd07826">
    <property type="entry name" value="SRPBCC_CalC_Aha1-like_9"/>
    <property type="match status" value="1"/>
</dbReference>
<dbReference type="AlphaFoldDB" id="A0A0A1DMF9"/>
<dbReference type="HOGENOM" id="CLU_108923_6_1_11"/>
<dbReference type="GO" id="GO:0004364">
    <property type="term" value="F:glutathione transferase activity"/>
    <property type="evidence" value="ECO:0007669"/>
    <property type="project" value="UniProtKB-EC"/>
</dbReference>
<dbReference type="Gene3D" id="3.30.530.20">
    <property type="match status" value="1"/>
</dbReference>
<feature type="domain" description="Activator of Hsp90 ATPase homologue 1/2-like C-terminal" evidence="3">
    <location>
        <begin position="69"/>
        <end position="201"/>
    </location>
</feature>
<feature type="region of interest" description="Disordered" evidence="2">
    <location>
        <begin position="1"/>
        <end position="51"/>
    </location>
</feature>
<reference evidence="4 5" key="1">
    <citation type="journal article" date="2015" name="Genome Announc.">
        <title>Complete Genome Sequence of Steroid-Transforming Nocardioides simplex VKM Ac-2033D.</title>
        <authorList>
            <person name="Shtratnikova V.Y."/>
            <person name="Schelkunov M.I."/>
            <person name="Pekov Y.A."/>
            <person name="Fokina V.V."/>
            <person name="Logacheva M.D."/>
            <person name="Sokolov S.L."/>
            <person name="Bragin E.Y."/>
            <person name="Ashapkin V.V."/>
            <person name="Donova M.V."/>
        </authorList>
    </citation>
    <scope>NUCLEOTIDE SEQUENCE [LARGE SCALE GENOMIC DNA]</scope>
    <source>
        <strain evidence="4 5">VKM Ac-2033D</strain>
    </source>
</reference>
<evidence type="ECO:0000313" key="5">
    <source>
        <dbReference type="Proteomes" id="UP000030300"/>
    </source>
</evidence>
<dbReference type="InterPro" id="IPR013538">
    <property type="entry name" value="ASHA1/2-like_C"/>
</dbReference>
<evidence type="ECO:0000256" key="1">
    <source>
        <dbReference type="ARBA" id="ARBA00006817"/>
    </source>
</evidence>
<keyword evidence="4" id="KW-0472">Membrane</keyword>
<feature type="compositionally biased region" description="Low complexity" evidence="2">
    <location>
        <begin position="1"/>
        <end position="12"/>
    </location>
</feature>
<dbReference type="EMBL" id="CP009896">
    <property type="protein sequence ID" value="AIY17822.2"/>
    <property type="molecule type" value="Genomic_DNA"/>
</dbReference>
<sequence>MDRALPAAGRGALPPPRHRPRPDAGPGLPHRDQRPSRRSSRMSTDTTTPATLIEADPDVPTVRMVREFDAPRELVFRAHVEPELVRQWMGPDSIGMDIDVWDIRTGGEYRYTATREGAAVAHFYGAVHRVNQNEKIVQTFGFEEMPDAVSLDTLVFVELPGGRTRLEALSVVYDFESRAGMLASGMEVGVNEGYAALDRLLAELSEAAE</sequence>
<evidence type="ECO:0000313" key="4">
    <source>
        <dbReference type="EMBL" id="AIY17822.2"/>
    </source>
</evidence>
<dbReference type="eggNOG" id="COG3832">
    <property type="taxonomic scope" value="Bacteria"/>
</dbReference>
<comment type="similarity">
    <text evidence="1">Belongs to the AHA1 family.</text>
</comment>
<evidence type="ECO:0000256" key="2">
    <source>
        <dbReference type="SAM" id="MobiDB-lite"/>
    </source>
</evidence>
<keyword evidence="4" id="KW-0808">Transferase</keyword>
<gene>
    <name evidence="4" type="ORF">KR76_15520</name>
</gene>
<accession>A0A0A1DMF9</accession>
<proteinExistence type="inferred from homology"/>